<evidence type="ECO:0000256" key="11">
    <source>
        <dbReference type="ARBA" id="ARBA00023242"/>
    </source>
</evidence>
<dbReference type="GeneTree" id="ENSGT01150000286939"/>
<dbReference type="PROSITE" id="PS50157">
    <property type="entry name" value="ZINC_FINGER_C2H2_2"/>
    <property type="match status" value="2"/>
</dbReference>
<dbReference type="FunFam" id="3.30.160.60:FF:000100">
    <property type="entry name" value="Zinc finger 45-like"/>
    <property type="match status" value="1"/>
</dbReference>
<dbReference type="GO" id="GO:0005634">
    <property type="term" value="C:nucleus"/>
    <property type="evidence" value="ECO:0007669"/>
    <property type="project" value="UniProtKB-SubCell"/>
</dbReference>
<evidence type="ECO:0000256" key="9">
    <source>
        <dbReference type="ARBA" id="ARBA00023125"/>
    </source>
</evidence>
<keyword evidence="4" id="KW-0479">Metal-binding</keyword>
<evidence type="ECO:0000256" key="3">
    <source>
        <dbReference type="ARBA" id="ARBA00006991"/>
    </source>
</evidence>
<reference evidence="14" key="4">
    <citation type="submission" date="2025-09" db="UniProtKB">
        <authorList>
            <consortium name="Ensembl"/>
        </authorList>
    </citation>
    <scope>IDENTIFICATION</scope>
    <source>
        <strain evidence="14">JP 163 A</strain>
    </source>
</reference>
<dbReference type="InterPro" id="IPR036236">
    <property type="entry name" value="Znf_C2H2_sf"/>
</dbReference>
<dbReference type="PANTHER" id="PTHR23235">
    <property type="entry name" value="KRUEPPEL-LIKE TRANSCRIPTION FACTOR"/>
    <property type="match status" value="1"/>
</dbReference>
<feature type="domain" description="C2H2-type" evidence="13">
    <location>
        <begin position="28"/>
        <end position="56"/>
    </location>
</feature>
<evidence type="ECO:0000313" key="14">
    <source>
        <dbReference type="Ensembl" id="ENSXMAP00000041612.1"/>
    </source>
</evidence>
<evidence type="ECO:0000259" key="13">
    <source>
        <dbReference type="PROSITE" id="PS50157"/>
    </source>
</evidence>
<keyword evidence="11" id="KW-0539">Nucleus</keyword>
<evidence type="ECO:0000256" key="1">
    <source>
        <dbReference type="ARBA" id="ARBA00003767"/>
    </source>
</evidence>
<keyword evidence="6 12" id="KW-0863">Zinc-finger</keyword>
<evidence type="ECO:0000256" key="10">
    <source>
        <dbReference type="ARBA" id="ARBA00023163"/>
    </source>
</evidence>
<comment type="subcellular location">
    <subcellularLocation>
        <location evidence="2">Nucleus</location>
    </subcellularLocation>
</comment>
<proteinExistence type="inferred from homology"/>
<keyword evidence="5" id="KW-0677">Repeat</keyword>
<dbReference type="Proteomes" id="UP000002852">
    <property type="component" value="Unassembled WGS sequence"/>
</dbReference>
<dbReference type="Pfam" id="PF00096">
    <property type="entry name" value="zf-C2H2"/>
    <property type="match status" value="2"/>
</dbReference>
<evidence type="ECO:0000256" key="6">
    <source>
        <dbReference type="ARBA" id="ARBA00022771"/>
    </source>
</evidence>
<dbReference type="InterPro" id="IPR013087">
    <property type="entry name" value="Znf_C2H2_type"/>
</dbReference>
<accession>A0A3B5RD13</accession>
<comment type="similarity">
    <text evidence="3">Belongs to the krueppel C2H2-type zinc-finger protein family.</text>
</comment>
<dbReference type="GO" id="GO:0000978">
    <property type="term" value="F:RNA polymerase II cis-regulatory region sequence-specific DNA binding"/>
    <property type="evidence" value="ECO:0007669"/>
    <property type="project" value="TreeGrafter"/>
</dbReference>
<evidence type="ECO:0000256" key="12">
    <source>
        <dbReference type="PROSITE-ProRule" id="PRU00042"/>
    </source>
</evidence>
<dbReference type="GO" id="GO:0000981">
    <property type="term" value="F:DNA-binding transcription factor activity, RNA polymerase II-specific"/>
    <property type="evidence" value="ECO:0007669"/>
    <property type="project" value="TreeGrafter"/>
</dbReference>
<organism evidence="14 15">
    <name type="scientific">Xiphophorus maculatus</name>
    <name type="common">Southern platyfish</name>
    <name type="synonym">Platypoecilus maculatus</name>
    <dbReference type="NCBI Taxonomy" id="8083"/>
    <lineage>
        <taxon>Eukaryota</taxon>
        <taxon>Metazoa</taxon>
        <taxon>Chordata</taxon>
        <taxon>Craniata</taxon>
        <taxon>Vertebrata</taxon>
        <taxon>Euteleostomi</taxon>
        <taxon>Actinopterygii</taxon>
        <taxon>Neopterygii</taxon>
        <taxon>Teleostei</taxon>
        <taxon>Neoteleostei</taxon>
        <taxon>Acanthomorphata</taxon>
        <taxon>Ovalentaria</taxon>
        <taxon>Atherinomorphae</taxon>
        <taxon>Cyprinodontiformes</taxon>
        <taxon>Poeciliidae</taxon>
        <taxon>Poeciliinae</taxon>
        <taxon>Xiphophorus</taxon>
    </lineage>
</organism>
<dbReference type="PROSITE" id="PS00028">
    <property type="entry name" value="ZINC_FINGER_C2H2_1"/>
    <property type="match status" value="2"/>
</dbReference>
<evidence type="ECO:0000256" key="2">
    <source>
        <dbReference type="ARBA" id="ARBA00004123"/>
    </source>
</evidence>
<dbReference type="AlphaFoldDB" id="A0A3B5RD13"/>
<dbReference type="FunFam" id="3.30.160.60:FF:001506">
    <property type="entry name" value="Zinc finger protein"/>
    <property type="match status" value="1"/>
</dbReference>
<reference evidence="14" key="3">
    <citation type="submission" date="2025-08" db="UniProtKB">
        <authorList>
            <consortium name="Ensembl"/>
        </authorList>
    </citation>
    <scope>IDENTIFICATION</scope>
    <source>
        <strain evidence="14">JP 163 A</strain>
    </source>
</reference>
<dbReference type="FunFam" id="3.30.160.60:FF:000097">
    <property type="entry name" value="Zinc finger protein"/>
    <property type="match status" value="1"/>
</dbReference>
<keyword evidence="10" id="KW-0804">Transcription</keyword>
<evidence type="ECO:0000256" key="4">
    <source>
        <dbReference type="ARBA" id="ARBA00022723"/>
    </source>
</evidence>
<dbReference type="PANTHER" id="PTHR23235:SF142">
    <property type="entry name" value="ZINC FINGER PROTEIN 384"/>
    <property type="match status" value="1"/>
</dbReference>
<comment type="function">
    <text evidence="1">May be involved in transcriptional regulation.</text>
</comment>
<dbReference type="SUPFAM" id="SSF57667">
    <property type="entry name" value="beta-beta-alpha zinc fingers"/>
    <property type="match status" value="2"/>
</dbReference>
<evidence type="ECO:0000313" key="15">
    <source>
        <dbReference type="Proteomes" id="UP000002852"/>
    </source>
</evidence>
<keyword evidence="15" id="KW-1185">Reference proteome</keyword>
<feature type="domain" description="C2H2-type" evidence="13">
    <location>
        <begin position="57"/>
        <end position="84"/>
    </location>
</feature>
<reference evidence="15" key="1">
    <citation type="submission" date="2012-01" db="EMBL/GenBank/DDBJ databases">
        <authorList>
            <person name="Walter R."/>
            <person name="Schartl M."/>
            <person name="Warren W."/>
        </authorList>
    </citation>
    <scope>NUCLEOTIDE SEQUENCE [LARGE SCALE GENOMIC DNA]</scope>
    <source>
        <strain evidence="15">JP 163 A</strain>
    </source>
</reference>
<keyword evidence="9" id="KW-0238">DNA-binding</keyword>
<dbReference type="GO" id="GO:0008270">
    <property type="term" value="F:zinc ion binding"/>
    <property type="evidence" value="ECO:0007669"/>
    <property type="project" value="UniProtKB-KW"/>
</dbReference>
<dbReference type="Ensembl" id="ENSXMAT00000029688.1">
    <property type="protein sequence ID" value="ENSXMAP00000041612.1"/>
    <property type="gene ID" value="ENSXMAG00000026679.1"/>
</dbReference>
<keyword evidence="7" id="KW-0862">Zinc</keyword>
<evidence type="ECO:0000256" key="5">
    <source>
        <dbReference type="ARBA" id="ARBA00022737"/>
    </source>
</evidence>
<keyword evidence="8" id="KW-0805">Transcription regulation</keyword>
<reference evidence="15" key="2">
    <citation type="journal article" date="2013" name="Nat. Genet.">
        <title>The genome of the platyfish, Xiphophorus maculatus, provides insights into evolutionary adaptation and several complex traits.</title>
        <authorList>
            <person name="Schartl M."/>
            <person name="Walter R.B."/>
            <person name="Shen Y."/>
            <person name="Garcia T."/>
            <person name="Catchen J."/>
            <person name="Amores A."/>
            <person name="Braasch I."/>
            <person name="Chalopin D."/>
            <person name="Volff J.N."/>
            <person name="Lesch K.P."/>
            <person name="Bisazza A."/>
            <person name="Minx P."/>
            <person name="Hillier L."/>
            <person name="Wilson R.K."/>
            <person name="Fuerstenberg S."/>
            <person name="Boore J."/>
            <person name="Searle S."/>
            <person name="Postlethwait J.H."/>
            <person name="Warren W.C."/>
        </authorList>
    </citation>
    <scope>NUCLEOTIDE SEQUENCE [LARGE SCALE GENOMIC DNA]</scope>
    <source>
        <strain evidence="15">JP 163 A</strain>
    </source>
</reference>
<sequence length="120" mass="13338">RIEAISSNLFNHMGIHTNEKIHTGEKPFSCGTSCGKSFVYNSHLVNHMRIHTGEKPFSCETCGRSFAHKINLTAHMRVHTVEKPFSCGTCGKCSVCKSSLLNHINQSVSQSMLLIQDPSY</sequence>
<evidence type="ECO:0000256" key="7">
    <source>
        <dbReference type="ARBA" id="ARBA00022833"/>
    </source>
</evidence>
<evidence type="ECO:0000256" key="8">
    <source>
        <dbReference type="ARBA" id="ARBA00023015"/>
    </source>
</evidence>
<protein>
    <submittedName>
        <fullName evidence="14">Oocyte zinc finger protein XlCOF6-like</fullName>
    </submittedName>
</protein>
<dbReference type="SMART" id="SM00355">
    <property type="entry name" value="ZnF_C2H2"/>
    <property type="match status" value="3"/>
</dbReference>
<dbReference type="Gene3D" id="3.30.160.60">
    <property type="entry name" value="Classic Zinc Finger"/>
    <property type="match status" value="3"/>
</dbReference>
<name>A0A3B5RD13_XIPMA</name>